<protein>
    <recommendedName>
        <fullName evidence="4">Lipocalin-like domain-containing protein</fullName>
    </recommendedName>
</protein>
<comment type="caution">
    <text evidence="2">The sequence shown here is derived from an EMBL/GenBank/DDBJ whole genome shotgun (WGS) entry which is preliminary data.</text>
</comment>
<evidence type="ECO:0008006" key="4">
    <source>
        <dbReference type="Google" id="ProtNLM"/>
    </source>
</evidence>
<dbReference type="EMBL" id="QPMM01000001">
    <property type="protein sequence ID" value="RFS26703.1"/>
    <property type="molecule type" value="Genomic_DNA"/>
</dbReference>
<evidence type="ECO:0000313" key="3">
    <source>
        <dbReference type="Proteomes" id="UP000260644"/>
    </source>
</evidence>
<keyword evidence="3" id="KW-1185">Reference proteome</keyword>
<feature type="compositionally biased region" description="Low complexity" evidence="1">
    <location>
        <begin position="70"/>
        <end position="81"/>
    </location>
</feature>
<evidence type="ECO:0000256" key="1">
    <source>
        <dbReference type="SAM" id="MobiDB-lite"/>
    </source>
</evidence>
<accession>A0A3E1YH05</accession>
<organism evidence="2 3">
    <name type="scientific">Chitinophaga silvatica</name>
    <dbReference type="NCBI Taxonomy" id="2282649"/>
    <lineage>
        <taxon>Bacteria</taxon>
        <taxon>Pseudomonadati</taxon>
        <taxon>Bacteroidota</taxon>
        <taxon>Chitinophagia</taxon>
        <taxon>Chitinophagales</taxon>
        <taxon>Chitinophagaceae</taxon>
        <taxon>Chitinophaga</taxon>
    </lineage>
</organism>
<dbReference type="Proteomes" id="UP000260644">
    <property type="component" value="Unassembled WGS sequence"/>
</dbReference>
<dbReference type="AlphaFoldDB" id="A0A3E1YH05"/>
<feature type="region of interest" description="Disordered" evidence="1">
    <location>
        <begin position="70"/>
        <end position="90"/>
    </location>
</feature>
<name>A0A3E1YH05_9BACT</name>
<evidence type="ECO:0000313" key="2">
    <source>
        <dbReference type="EMBL" id="RFS26703.1"/>
    </source>
</evidence>
<sequence length="210" mass="23918">MYDLRVRTIFSNFSQLLFLNIFIIKKPINGNHNQNLIKIFTNETASMYQISAIALTIFLYASCKPGSTSTNTASSDTALTAPADNPPSKVGKSYQGTWFKVVQKDSNNFVVFRPCGQDMQLIRVSDNELYEQTGIEFLTTRIKEVVPVDSNTVIIKSTGATTYTFSWKNRDKYISTWMPKYSATYPEQEYFYVDSAHASFLKWEKEPGCQ</sequence>
<reference evidence="2 3" key="1">
    <citation type="submission" date="2018-07" db="EMBL/GenBank/DDBJ databases">
        <title>Chitinophaga K2CV101002-2 sp. nov., isolated from a monsoon evergreen broad-leaved forest soil.</title>
        <authorList>
            <person name="Lv Y."/>
        </authorList>
    </citation>
    <scope>NUCLEOTIDE SEQUENCE [LARGE SCALE GENOMIC DNA]</scope>
    <source>
        <strain evidence="2 3">GDMCC 1.1288</strain>
    </source>
</reference>
<gene>
    <name evidence="2" type="ORF">DVR12_02640</name>
</gene>
<proteinExistence type="predicted"/>